<organism evidence="3 4">
    <name type="scientific">Allohahella marinimesophila</name>
    <dbReference type="NCBI Taxonomy" id="1054972"/>
    <lineage>
        <taxon>Bacteria</taxon>
        <taxon>Pseudomonadati</taxon>
        <taxon>Pseudomonadota</taxon>
        <taxon>Gammaproteobacteria</taxon>
        <taxon>Oceanospirillales</taxon>
        <taxon>Hahellaceae</taxon>
        <taxon>Allohahella</taxon>
    </lineage>
</organism>
<dbReference type="Pfam" id="PF14321">
    <property type="entry name" value="DUF4382"/>
    <property type="match status" value="1"/>
</dbReference>
<feature type="domain" description="DUF4382" evidence="2">
    <location>
        <begin position="32"/>
        <end position="179"/>
    </location>
</feature>
<dbReference type="RefSeq" id="WP_344805155.1">
    <property type="nucleotide sequence ID" value="NZ_BAABBO010000007.1"/>
</dbReference>
<evidence type="ECO:0000313" key="4">
    <source>
        <dbReference type="Proteomes" id="UP001501337"/>
    </source>
</evidence>
<keyword evidence="1" id="KW-0732">Signal</keyword>
<proteinExistence type="predicted"/>
<comment type="caution">
    <text evidence="3">The sequence shown here is derived from an EMBL/GenBank/DDBJ whole genome shotgun (WGS) entry which is preliminary data.</text>
</comment>
<reference evidence="4" key="1">
    <citation type="journal article" date="2019" name="Int. J. Syst. Evol. Microbiol.">
        <title>The Global Catalogue of Microorganisms (GCM) 10K type strain sequencing project: providing services to taxonomists for standard genome sequencing and annotation.</title>
        <authorList>
            <consortium name="The Broad Institute Genomics Platform"/>
            <consortium name="The Broad Institute Genome Sequencing Center for Infectious Disease"/>
            <person name="Wu L."/>
            <person name="Ma J."/>
        </authorList>
    </citation>
    <scope>NUCLEOTIDE SEQUENCE [LARGE SCALE GENOMIC DNA]</scope>
    <source>
        <strain evidence="4">JCM 17555</strain>
    </source>
</reference>
<protein>
    <recommendedName>
        <fullName evidence="2">DUF4382 domain-containing protein</fullName>
    </recommendedName>
</protein>
<accession>A0ABP7P416</accession>
<feature type="chain" id="PRO_5046890400" description="DUF4382 domain-containing protein" evidence="1">
    <location>
        <begin position="22"/>
        <end position="299"/>
    </location>
</feature>
<dbReference type="Proteomes" id="UP001501337">
    <property type="component" value="Unassembled WGS sequence"/>
</dbReference>
<feature type="signal peptide" evidence="1">
    <location>
        <begin position="1"/>
        <end position="21"/>
    </location>
</feature>
<name>A0ABP7P416_9GAMM</name>
<gene>
    <name evidence="3" type="ORF">GCM10022278_16370</name>
</gene>
<evidence type="ECO:0000256" key="1">
    <source>
        <dbReference type="SAM" id="SignalP"/>
    </source>
</evidence>
<sequence length="299" mass="31443">MKRKTSNIVGLALLSAMIAGCNNGSDARSDVTGTLSLSLTDAPVDNLLSVFLTFTGLAFQSADGQRHDIVFPEPRRLDLLTLQNGDTISLVEAIELPAGKYSWLRLDLSEETGSLFVKDNLGGQYNLTVPSGAQTGLKLVGGFSILANGQSDFTIDFDLRKSVTLTGTGSGTGDYILRPTLRLVDNAQAGAIGGLVDTELVRAHCDNPQLFGGVIYIFERANVVVNDYNANSGGALVAVPVSDGDGDGTFSYMAAFLPGGEYTAAYTCDIDDLLIDENLTFTPPVNVLVSAGASATVNF</sequence>
<dbReference type="EMBL" id="BAABBO010000007">
    <property type="protein sequence ID" value="GAA3958721.1"/>
    <property type="molecule type" value="Genomic_DNA"/>
</dbReference>
<dbReference type="PROSITE" id="PS51257">
    <property type="entry name" value="PROKAR_LIPOPROTEIN"/>
    <property type="match status" value="1"/>
</dbReference>
<dbReference type="InterPro" id="IPR025491">
    <property type="entry name" value="DUF4382"/>
</dbReference>
<keyword evidence="4" id="KW-1185">Reference proteome</keyword>
<evidence type="ECO:0000259" key="2">
    <source>
        <dbReference type="Pfam" id="PF14321"/>
    </source>
</evidence>
<evidence type="ECO:0000313" key="3">
    <source>
        <dbReference type="EMBL" id="GAA3958721.1"/>
    </source>
</evidence>